<name>A0AAD0XGP6_9BURK</name>
<dbReference type="Gene3D" id="3.40.50.1100">
    <property type="match status" value="2"/>
</dbReference>
<evidence type="ECO:0000259" key="4">
    <source>
        <dbReference type="Pfam" id="PF00291"/>
    </source>
</evidence>
<evidence type="ECO:0000313" key="5">
    <source>
        <dbReference type="EMBL" id="AYR23929.1"/>
    </source>
</evidence>
<dbReference type="GO" id="GO:0004794">
    <property type="term" value="F:threonine deaminase activity"/>
    <property type="evidence" value="ECO:0007669"/>
    <property type="project" value="TreeGrafter"/>
</dbReference>
<evidence type="ECO:0000256" key="3">
    <source>
        <dbReference type="ARBA" id="ARBA00023239"/>
    </source>
</evidence>
<keyword evidence="2" id="KW-0663">Pyridoxal phosphate</keyword>
<dbReference type="InterPro" id="IPR001926">
    <property type="entry name" value="TrpB-like_PALP"/>
</dbReference>
<dbReference type="Proteomes" id="UP000269199">
    <property type="component" value="Chromosome"/>
</dbReference>
<dbReference type="GO" id="GO:0006567">
    <property type="term" value="P:L-threonine catabolic process"/>
    <property type="evidence" value="ECO:0007669"/>
    <property type="project" value="TreeGrafter"/>
</dbReference>
<dbReference type="PANTHER" id="PTHR48078:SF7">
    <property type="entry name" value="BLL6502 PROTEIN"/>
    <property type="match status" value="1"/>
</dbReference>
<evidence type="ECO:0000256" key="2">
    <source>
        <dbReference type="ARBA" id="ARBA00022898"/>
    </source>
</evidence>
<dbReference type="EMBL" id="CP024996">
    <property type="protein sequence ID" value="AYR23929.1"/>
    <property type="molecule type" value="Genomic_DNA"/>
</dbReference>
<dbReference type="GO" id="GO:0009097">
    <property type="term" value="P:isoleucine biosynthetic process"/>
    <property type="evidence" value="ECO:0007669"/>
    <property type="project" value="TreeGrafter"/>
</dbReference>
<reference evidence="5 6" key="1">
    <citation type="submission" date="2017-11" db="EMBL/GenBank/DDBJ databases">
        <title>Complete genome sequence of Herbaspirillum rubrisubalbicans DSM 11543.</title>
        <authorList>
            <person name="Chen M."/>
            <person name="An Q."/>
        </authorList>
    </citation>
    <scope>NUCLEOTIDE SEQUENCE [LARGE SCALE GENOMIC DNA]</scope>
    <source>
        <strain evidence="5 6">DSM 11543</strain>
    </source>
</reference>
<keyword evidence="3" id="KW-0456">Lyase</keyword>
<gene>
    <name evidence="5" type="ORF">RC54_08840</name>
</gene>
<protein>
    <submittedName>
        <fullName evidence="5">Threonine/serine dehydratase</fullName>
    </submittedName>
</protein>
<dbReference type="RefSeq" id="WP_058895041.1">
    <property type="nucleotide sequence ID" value="NZ_CP024996.1"/>
</dbReference>
<dbReference type="NCBIfam" id="NF004771">
    <property type="entry name" value="PRK06110.1"/>
    <property type="match status" value="1"/>
</dbReference>
<accession>A0AAD0XGP6</accession>
<dbReference type="GO" id="GO:0003941">
    <property type="term" value="F:L-serine ammonia-lyase activity"/>
    <property type="evidence" value="ECO:0007669"/>
    <property type="project" value="TreeGrafter"/>
</dbReference>
<feature type="domain" description="Tryptophan synthase beta chain-like PALP" evidence="4">
    <location>
        <begin position="40"/>
        <end position="324"/>
    </location>
</feature>
<proteinExistence type="predicted"/>
<dbReference type="GO" id="GO:0006565">
    <property type="term" value="P:L-serine catabolic process"/>
    <property type="evidence" value="ECO:0007669"/>
    <property type="project" value="TreeGrafter"/>
</dbReference>
<evidence type="ECO:0000313" key="6">
    <source>
        <dbReference type="Proteomes" id="UP000269199"/>
    </source>
</evidence>
<sequence>MTANAANAAIAHAVTRNIQDLLPSLGEIEQAAGIVYAGMASTPQLCWPLLNQALGAEVWVKHENHAPTGAFKVRGGMVYLHHLARQQPQLSGVISATRGNHGQSVGLSARRFGIAATIVVPEGNSREKNVAMRALGVDLIEHGREFQDSREHAQQLAAERQWHMIPSLHRNLVAGVATYWMELFTSQPALDLVLVPVGQGSGICGAVAARNALGLKTRIIGVVSAHALAYKLSFDAGRKIEAPVTTHLADGVACRVPDQAALEVMFAHVDEVVAVTDDEVMDAMKLAFIATHNVVEGAGACALAAALQLRTRLRGKKIGVTFSGGNVDHDVYAQVLARPSALADALLAPAQVHALAATPGRTA</sequence>
<dbReference type="InterPro" id="IPR036052">
    <property type="entry name" value="TrpB-like_PALP_sf"/>
</dbReference>
<dbReference type="Pfam" id="PF00291">
    <property type="entry name" value="PALP"/>
    <property type="match status" value="1"/>
</dbReference>
<dbReference type="CDD" id="cd01562">
    <property type="entry name" value="Thr-dehyd"/>
    <property type="match status" value="1"/>
</dbReference>
<dbReference type="PANTHER" id="PTHR48078">
    <property type="entry name" value="THREONINE DEHYDRATASE, MITOCHONDRIAL-RELATED"/>
    <property type="match status" value="1"/>
</dbReference>
<evidence type="ECO:0000256" key="1">
    <source>
        <dbReference type="ARBA" id="ARBA00001933"/>
    </source>
</evidence>
<dbReference type="AlphaFoldDB" id="A0AAD0XGP6"/>
<dbReference type="InterPro" id="IPR050147">
    <property type="entry name" value="Ser/Thr_Dehydratase"/>
</dbReference>
<organism evidence="5 6">
    <name type="scientific">Herbaspirillum rubrisubalbicans</name>
    <dbReference type="NCBI Taxonomy" id="80842"/>
    <lineage>
        <taxon>Bacteria</taxon>
        <taxon>Pseudomonadati</taxon>
        <taxon>Pseudomonadota</taxon>
        <taxon>Betaproteobacteria</taxon>
        <taxon>Burkholderiales</taxon>
        <taxon>Oxalobacteraceae</taxon>
        <taxon>Herbaspirillum</taxon>
    </lineage>
</organism>
<dbReference type="SUPFAM" id="SSF53686">
    <property type="entry name" value="Tryptophan synthase beta subunit-like PLP-dependent enzymes"/>
    <property type="match status" value="1"/>
</dbReference>
<comment type="cofactor">
    <cofactor evidence="1">
        <name>pyridoxal 5'-phosphate</name>
        <dbReference type="ChEBI" id="CHEBI:597326"/>
    </cofactor>
</comment>